<dbReference type="OrthoDB" id="4087970at2759"/>
<protein>
    <recommendedName>
        <fullName evidence="2">DUF2423 domain-containing protein</fullName>
    </recommendedName>
</protein>
<accession>A0A9P6DZP5</accession>
<feature type="compositionally biased region" description="Basic residues" evidence="1">
    <location>
        <begin position="131"/>
        <end position="142"/>
    </location>
</feature>
<dbReference type="PANTHER" id="PTHR28219">
    <property type="entry name" value="UPF0642 PROTEIN YBL028C"/>
    <property type="match status" value="1"/>
</dbReference>
<proteinExistence type="predicted"/>
<dbReference type="PANTHER" id="PTHR28219:SF1">
    <property type="entry name" value="UPF0642 PROTEIN YBL028C"/>
    <property type="match status" value="1"/>
</dbReference>
<dbReference type="Pfam" id="PF10338">
    <property type="entry name" value="YBL028C_N"/>
    <property type="match status" value="1"/>
</dbReference>
<name>A0A9P6DZP5_9AGAM</name>
<organism evidence="3 4">
    <name type="scientific">Hydnum rufescens UP504</name>
    <dbReference type="NCBI Taxonomy" id="1448309"/>
    <lineage>
        <taxon>Eukaryota</taxon>
        <taxon>Fungi</taxon>
        <taxon>Dikarya</taxon>
        <taxon>Basidiomycota</taxon>
        <taxon>Agaricomycotina</taxon>
        <taxon>Agaricomycetes</taxon>
        <taxon>Cantharellales</taxon>
        <taxon>Hydnaceae</taxon>
        <taxon>Hydnum</taxon>
    </lineage>
</organism>
<dbReference type="InterPro" id="IPR019434">
    <property type="entry name" value="DUF2423"/>
</dbReference>
<feature type="compositionally biased region" description="Low complexity" evidence="1">
    <location>
        <begin position="49"/>
        <end position="61"/>
    </location>
</feature>
<sequence>MAKSTRSKAKRSFRRDKREREDSVFFINDAARLARLSAKLRSKFADGAVAGSDAAAGPADGELASGEPQTEEGISEAEGAGDSIVVDAEAPAKISTHGPRSSRRASWRLSKGMSARPKRADTLNKQGTVPGRRKPGRSHRRR</sequence>
<evidence type="ECO:0000256" key="1">
    <source>
        <dbReference type="SAM" id="MobiDB-lite"/>
    </source>
</evidence>
<dbReference type="Proteomes" id="UP000886523">
    <property type="component" value="Unassembled WGS sequence"/>
</dbReference>
<comment type="caution">
    <text evidence="3">The sequence shown here is derived from an EMBL/GenBank/DDBJ whole genome shotgun (WGS) entry which is preliminary data.</text>
</comment>
<feature type="domain" description="DUF2423" evidence="2">
    <location>
        <begin position="1"/>
        <end position="44"/>
    </location>
</feature>
<gene>
    <name evidence="3" type="ORF">BS47DRAFT_1341130</name>
</gene>
<feature type="region of interest" description="Disordered" evidence="1">
    <location>
        <begin position="49"/>
        <end position="142"/>
    </location>
</feature>
<reference evidence="3" key="1">
    <citation type="journal article" date="2020" name="Nat. Commun.">
        <title>Large-scale genome sequencing of mycorrhizal fungi provides insights into the early evolution of symbiotic traits.</title>
        <authorList>
            <person name="Miyauchi S."/>
            <person name="Kiss E."/>
            <person name="Kuo A."/>
            <person name="Drula E."/>
            <person name="Kohler A."/>
            <person name="Sanchez-Garcia M."/>
            <person name="Morin E."/>
            <person name="Andreopoulos B."/>
            <person name="Barry K.W."/>
            <person name="Bonito G."/>
            <person name="Buee M."/>
            <person name="Carver A."/>
            <person name="Chen C."/>
            <person name="Cichocki N."/>
            <person name="Clum A."/>
            <person name="Culley D."/>
            <person name="Crous P.W."/>
            <person name="Fauchery L."/>
            <person name="Girlanda M."/>
            <person name="Hayes R.D."/>
            <person name="Keri Z."/>
            <person name="LaButti K."/>
            <person name="Lipzen A."/>
            <person name="Lombard V."/>
            <person name="Magnuson J."/>
            <person name="Maillard F."/>
            <person name="Murat C."/>
            <person name="Nolan M."/>
            <person name="Ohm R.A."/>
            <person name="Pangilinan J."/>
            <person name="Pereira M.F."/>
            <person name="Perotto S."/>
            <person name="Peter M."/>
            <person name="Pfister S."/>
            <person name="Riley R."/>
            <person name="Sitrit Y."/>
            <person name="Stielow J.B."/>
            <person name="Szollosi G."/>
            <person name="Zifcakova L."/>
            <person name="Stursova M."/>
            <person name="Spatafora J.W."/>
            <person name="Tedersoo L."/>
            <person name="Vaario L.M."/>
            <person name="Yamada A."/>
            <person name="Yan M."/>
            <person name="Wang P."/>
            <person name="Xu J."/>
            <person name="Bruns T."/>
            <person name="Baldrian P."/>
            <person name="Vilgalys R."/>
            <person name="Dunand C."/>
            <person name="Henrissat B."/>
            <person name="Grigoriev I.V."/>
            <person name="Hibbett D."/>
            <person name="Nagy L.G."/>
            <person name="Martin F.M."/>
        </authorList>
    </citation>
    <scope>NUCLEOTIDE SEQUENCE</scope>
    <source>
        <strain evidence="3">UP504</strain>
    </source>
</reference>
<keyword evidence="4" id="KW-1185">Reference proteome</keyword>
<evidence type="ECO:0000259" key="2">
    <source>
        <dbReference type="Pfam" id="PF10338"/>
    </source>
</evidence>
<dbReference type="EMBL" id="MU128942">
    <property type="protein sequence ID" value="KAF9516190.1"/>
    <property type="molecule type" value="Genomic_DNA"/>
</dbReference>
<dbReference type="GO" id="GO:0030687">
    <property type="term" value="C:preribosome, large subunit precursor"/>
    <property type="evidence" value="ECO:0007669"/>
    <property type="project" value="TreeGrafter"/>
</dbReference>
<evidence type="ECO:0000313" key="4">
    <source>
        <dbReference type="Proteomes" id="UP000886523"/>
    </source>
</evidence>
<dbReference type="AlphaFoldDB" id="A0A9P6DZP5"/>
<evidence type="ECO:0000313" key="3">
    <source>
        <dbReference type="EMBL" id="KAF9516190.1"/>
    </source>
</evidence>